<comment type="caution">
    <text evidence="2">The sequence shown here is derived from an EMBL/GenBank/DDBJ whole genome shotgun (WGS) entry which is preliminary data.</text>
</comment>
<dbReference type="SUPFAM" id="SSF51556">
    <property type="entry name" value="Metallo-dependent hydrolases"/>
    <property type="match status" value="1"/>
</dbReference>
<dbReference type="GO" id="GO:0016787">
    <property type="term" value="F:hydrolase activity"/>
    <property type="evidence" value="ECO:0007669"/>
    <property type="project" value="UniProtKB-ARBA"/>
</dbReference>
<dbReference type="EC" id="1.2.7.12" evidence="2"/>
<dbReference type="InterPro" id="IPR012027">
    <property type="entry name" value="Formylmethanofuran_DH_asu"/>
</dbReference>
<proteinExistence type="predicted"/>
<dbReference type="Gene3D" id="2.30.40.10">
    <property type="entry name" value="Urease, subunit C, domain 1"/>
    <property type="match status" value="1"/>
</dbReference>
<dbReference type="RefSeq" id="WP_029965985.1">
    <property type="nucleotide sequence ID" value="NZ_ATXV01000001.1"/>
</dbReference>
<dbReference type="InterPro" id="IPR011059">
    <property type="entry name" value="Metal-dep_hydrolase_composite"/>
</dbReference>
<dbReference type="InterPro" id="IPR013108">
    <property type="entry name" value="Amidohydro_3"/>
</dbReference>
<gene>
    <name evidence="2" type="ORF">QF025_004879</name>
</gene>
<dbReference type="GO" id="GO:0018493">
    <property type="term" value="F:formylmethanofuran dehydrogenase activity"/>
    <property type="evidence" value="ECO:0007669"/>
    <property type="project" value="UniProtKB-EC"/>
</dbReference>
<evidence type="ECO:0000313" key="3">
    <source>
        <dbReference type="Proteomes" id="UP001245184"/>
    </source>
</evidence>
<accession>A0ABD5CQA8</accession>
<dbReference type="PIRSF" id="PIRSF006453">
    <property type="entry name" value="FwdA"/>
    <property type="match status" value="1"/>
</dbReference>
<dbReference type="SUPFAM" id="SSF51338">
    <property type="entry name" value="Composite domain of metallo-dependent hydrolases"/>
    <property type="match status" value="2"/>
</dbReference>
<feature type="domain" description="Amidohydrolase 3" evidence="1">
    <location>
        <begin position="44"/>
        <end position="497"/>
    </location>
</feature>
<dbReference type="AlphaFoldDB" id="A0ABD5CQA8"/>
<protein>
    <submittedName>
        <fullName evidence="2">Formylmethanofuran dehydrogenase subunit A</fullName>
        <ecNumber evidence="2">1.2.7.12</ecNumber>
    </submittedName>
</protein>
<dbReference type="NCBIfam" id="TIGR03121">
    <property type="entry name" value="one_C_dehyd_A"/>
    <property type="match status" value="1"/>
</dbReference>
<reference evidence="2 3" key="1">
    <citation type="submission" date="2023-08" db="EMBL/GenBank/DDBJ databases">
        <title>Genome sequencing of plant associated microbes to promote plant fitness in Sorghum bicolor and Oryza sativa.</title>
        <authorList>
            <person name="Coleman-Derr D."/>
        </authorList>
    </citation>
    <scope>NUCLEOTIDE SEQUENCE [LARGE SCALE GENOMIC DNA]</scope>
    <source>
        <strain evidence="2 3">SLBN-33</strain>
    </source>
</reference>
<dbReference type="Proteomes" id="UP001245184">
    <property type="component" value="Unassembled WGS sequence"/>
</dbReference>
<evidence type="ECO:0000313" key="2">
    <source>
        <dbReference type="EMBL" id="MDR6206159.1"/>
    </source>
</evidence>
<dbReference type="InterPro" id="IPR050378">
    <property type="entry name" value="Metallo-dep_Hydrolases_sf"/>
</dbReference>
<organism evidence="2 3">
    <name type="scientific">Paraburkholderia graminis</name>
    <dbReference type="NCBI Taxonomy" id="60548"/>
    <lineage>
        <taxon>Bacteria</taxon>
        <taxon>Pseudomonadati</taxon>
        <taxon>Pseudomonadota</taxon>
        <taxon>Betaproteobacteria</taxon>
        <taxon>Burkholderiales</taxon>
        <taxon>Burkholderiaceae</taxon>
        <taxon>Paraburkholderia</taxon>
    </lineage>
</organism>
<evidence type="ECO:0000259" key="1">
    <source>
        <dbReference type="Pfam" id="PF07969"/>
    </source>
</evidence>
<dbReference type="InterPro" id="IPR032466">
    <property type="entry name" value="Metal_Hydrolase"/>
</dbReference>
<dbReference type="Pfam" id="PF07969">
    <property type="entry name" value="Amidohydro_3"/>
    <property type="match status" value="1"/>
</dbReference>
<dbReference type="EMBL" id="JAVIZN010000002">
    <property type="protein sequence ID" value="MDR6206159.1"/>
    <property type="molecule type" value="Genomic_DNA"/>
</dbReference>
<dbReference type="PANTHER" id="PTHR11647:SF1">
    <property type="entry name" value="COLLAPSIN RESPONSE MEDIATOR PROTEIN"/>
    <property type="match status" value="1"/>
</dbReference>
<keyword evidence="2" id="KW-0560">Oxidoreductase</keyword>
<sequence length="570" mass="62355">MTLIRLKGGTLFDPANGVDGERRDLAIRDGRIVDVPANAPADREYDATGMIVMAGGIDMHSHIGGGKTNLSRLLLPEDHRDDPVRDASYESVQDANGRYLRLPSCGVCAPGTLATGYRYAEMGYTAAFEPAMIASNARHTHLEMGDTPIIDHGAYVMLGNDELFLQMLAARDDFERLRDYVGWTIHASKALGVKVVNPGGISAFKFNQRSLDVDEPHVHYGITPREVLHTLTRALTELRVPHPLHVHASNLGVPGNIDSTIATMDAADGLPIHLTHIQFHSYGVEGPQKFSSGARRIAEAVNARPNVSIDVGQIIFGQTVTASGDTMMQFRNAPLARPHKWVVGDIECDAGCGVVPFRYREQSYVNALQWIIGLEIFLLVDDPWRVAMTTDHPNGGPFTSYPHLIRLLMDKSFRDEQLAKLHPDAQVASALPQLTREFSLYEIATITRAGPARLLGLKDRGHLGVGAAADIAVYRDDADRERMFTSPAYVFKDGELVARDGTLVSTPTGGIHFVSPEFDRGIEKRIRAYSEANLASNFAHAAIGDDEICHCCRGGKLLPVECFANGQRHG</sequence>
<name>A0ABD5CQA8_9BURK</name>
<dbReference type="PANTHER" id="PTHR11647">
    <property type="entry name" value="HYDRANTOINASE/DIHYDROPYRIMIDINASE FAMILY MEMBER"/>
    <property type="match status" value="1"/>
</dbReference>
<dbReference type="CDD" id="cd01304">
    <property type="entry name" value="FMDH_A"/>
    <property type="match status" value="1"/>
</dbReference>